<dbReference type="Pfam" id="PF25871">
    <property type="entry name" value="HTH_76"/>
    <property type="match status" value="1"/>
</dbReference>
<dbReference type="InterPro" id="IPR040554">
    <property type="entry name" value="KPWE_PEX14_dom"/>
</dbReference>
<feature type="domain" description="Peroxisomal membrane protein PEX14-like KPWE" evidence="2">
    <location>
        <begin position="131"/>
        <end position="177"/>
    </location>
</feature>
<dbReference type="Proteomes" id="UP000515135">
    <property type="component" value="Unplaced"/>
</dbReference>
<evidence type="ECO:0000313" key="4">
    <source>
        <dbReference type="Proteomes" id="UP000515135"/>
    </source>
</evidence>
<evidence type="ECO:0000259" key="2">
    <source>
        <dbReference type="Pfam" id="PF17733"/>
    </source>
</evidence>
<protein>
    <submittedName>
        <fullName evidence="5">Uncharacterized protein LOC109465941</fullName>
    </submittedName>
</protein>
<dbReference type="Pfam" id="PF17733">
    <property type="entry name" value="KPWE_dom"/>
    <property type="match status" value="1"/>
</dbReference>
<evidence type="ECO:0000313" key="5">
    <source>
        <dbReference type="RefSeq" id="XP_019618989.1"/>
    </source>
</evidence>
<dbReference type="InterPro" id="IPR058841">
    <property type="entry name" value="HTH_76"/>
</dbReference>
<organism evidence="4 5">
    <name type="scientific">Branchiostoma belcheri</name>
    <name type="common">Amphioxus</name>
    <dbReference type="NCBI Taxonomy" id="7741"/>
    <lineage>
        <taxon>Eukaryota</taxon>
        <taxon>Metazoa</taxon>
        <taxon>Chordata</taxon>
        <taxon>Cephalochordata</taxon>
        <taxon>Leptocardii</taxon>
        <taxon>Amphioxiformes</taxon>
        <taxon>Branchiostomatidae</taxon>
        <taxon>Branchiostoma</taxon>
    </lineage>
</organism>
<gene>
    <name evidence="5" type="primary">LOC109465941</name>
</gene>
<evidence type="ECO:0000259" key="3">
    <source>
        <dbReference type="Pfam" id="PF25871"/>
    </source>
</evidence>
<dbReference type="AlphaFoldDB" id="A0A6P4Y9J8"/>
<name>A0A6P4Y9J8_BRABE</name>
<feature type="region of interest" description="Disordered" evidence="1">
    <location>
        <begin position="83"/>
        <end position="135"/>
    </location>
</feature>
<proteinExistence type="predicted"/>
<dbReference type="PANTHER" id="PTHR36855">
    <property type="entry name" value="CHROMOSOME 10, WHOLE GENOME SHOTGUN SEQUENCE"/>
    <property type="match status" value="1"/>
</dbReference>
<reference evidence="5" key="1">
    <citation type="submission" date="2025-08" db="UniProtKB">
        <authorList>
            <consortium name="RefSeq"/>
        </authorList>
    </citation>
    <scope>IDENTIFICATION</scope>
    <source>
        <tissue evidence="5">Gonad</tissue>
    </source>
</reference>
<accession>A0A6P4Y9J8</accession>
<keyword evidence="4" id="KW-1185">Reference proteome</keyword>
<dbReference type="GeneID" id="109465941"/>
<feature type="region of interest" description="Disordered" evidence="1">
    <location>
        <begin position="153"/>
        <end position="182"/>
    </location>
</feature>
<sequence length="182" mass="20724">MTTAGDTDSDIYMAFYRHDFENDRRFQDGFRKILSAEKTSQDHEEILRAKVFYFNKFYRPSSKHSCIDVDGFKKWLDAEGLKGMECPPPLENGEIEDEKSNAEARSGIDEKRRAATSNATSTEEETASQPSYPTSFADIVQCIQEGREIPGIEKLDIQPINCEPTLSTQTRPPKPWESRTST</sequence>
<dbReference type="KEGG" id="bbel:109465941"/>
<feature type="compositionally biased region" description="Basic and acidic residues" evidence="1">
    <location>
        <begin position="98"/>
        <end position="113"/>
    </location>
</feature>
<dbReference type="OrthoDB" id="9936937at2759"/>
<feature type="domain" description="PEX14-like helix-turn-helix" evidence="3">
    <location>
        <begin position="10"/>
        <end position="78"/>
    </location>
</feature>
<dbReference type="PANTHER" id="PTHR36855:SF1">
    <property type="entry name" value="PEROXISOME MEMBRANE ANCHOR PROTEIN PEX14P N-TERMINAL DOMAIN-CONTAINING PROTEIN"/>
    <property type="match status" value="1"/>
</dbReference>
<evidence type="ECO:0000256" key="1">
    <source>
        <dbReference type="SAM" id="MobiDB-lite"/>
    </source>
</evidence>
<dbReference type="RefSeq" id="XP_019618989.1">
    <property type="nucleotide sequence ID" value="XM_019763430.1"/>
</dbReference>